<sequence>MTKILTGGVGKTEVAEALNGLLDTGRVEVAVSSDMDAAMKLRAGQADYYLGTCHTGAGASLGLLLGLLGSDVCHTFGRSVPSEDEVNSLLDSGKKVFGFGMDQIADTTPVLARAIAARAA</sequence>
<protein>
    <submittedName>
        <fullName evidence="1">DUF2620 family protein</fullName>
    </submittedName>
</protein>
<dbReference type="EMBL" id="CP031320">
    <property type="protein sequence ID" value="AXK33219.1"/>
    <property type="molecule type" value="Genomic_DNA"/>
</dbReference>
<dbReference type="Pfam" id="PF10941">
    <property type="entry name" value="DUF2620"/>
    <property type="match status" value="1"/>
</dbReference>
<dbReference type="InterPro" id="IPR021238">
    <property type="entry name" value="DUF2620"/>
</dbReference>
<evidence type="ECO:0000313" key="2">
    <source>
        <dbReference type="Proteomes" id="UP000254425"/>
    </source>
</evidence>
<accession>A0A345XNK3</accession>
<dbReference type="RefSeq" id="WP_208877934.1">
    <property type="nucleotide sequence ID" value="NZ_CP031320.1"/>
</dbReference>
<proteinExistence type="predicted"/>
<name>A0A345XNK3_9ACTN</name>
<dbReference type="AlphaFoldDB" id="A0A345XNK3"/>
<reference evidence="1 2" key="1">
    <citation type="submission" date="2018-07" db="EMBL/GenBank/DDBJ databases">
        <title>Draft genome of the type strain Streptomyces armeniacus ATCC 15676.</title>
        <authorList>
            <person name="Labana P."/>
            <person name="Gosse J.T."/>
            <person name="Boddy C.N."/>
        </authorList>
    </citation>
    <scope>NUCLEOTIDE SEQUENCE [LARGE SCALE GENOMIC DNA]</scope>
    <source>
        <strain evidence="1 2">ATCC 15676</strain>
    </source>
</reference>
<organism evidence="1 2">
    <name type="scientific">Streptomyces armeniacus</name>
    <dbReference type="NCBI Taxonomy" id="83291"/>
    <lineage>
        <taxon>Bacteria</taxon>
        <taxon>Bacillati</taxon>
        <taxon>Actinomycetota</taxon>
        <taxon>Actinomycetes</taxon>
        <taxon>Kitasatosporales</taxon>
        <taxon>Streptomycetaceae</taxon>
        <taxon>Streptomyces</taxon>
    </lineage>
</organism>
<gene>
    <name evidence="1" type="ORF">DVA86_11715</name>
</gene>
<dbReference type="Proteomes" id="UP000254425">
    <property type="component" value="Chromosome"/>
</dbReference>
<dbReference type="KEGG" id="sarm:DVA86_11715"/>
<keyword evidence="2" id="KW-1185">Reference proteome</keyword>
<evidence type="ECO:0000313" key="1">
    <source>
        <dbReference type="EMBL" id="AXK33219.1"/>
    </source>
</evidence>